<dbReference type="InterPro" id="IPR036651">
    <property type="entry name" value="Gln_synt_N_sf"/>
</dbReference>
<evidence type="ECO:0000256" key="1">
    <source>
        <dbReference type="ARBA" id="ARBA00001946"/>
    </source>
</evidence>
<proteinExistence type="inferred from homology"/>
<dbReference type="PROSITE" id="PS51987">
    <property type="entry name" value="GS_CATALYTIC"/>
    <property type="match status" value="1"/>
</dbReference>
<evidence type="ECO:0000256" key="4">
    <source>
        <dbReference type="ARBA" id="ARBA00022741"/>
    </source>
</evidence>
<evidence type="ECO:0000256" key="8">
    <source>
        <dbReference type="RuleBase" id="RU000384"/>
    </source>
</evidence>
<gene>
    <name evidence="10" type="ORF">E6C48_15255</name>
</gene>
<keyword evidence="11" id="KW-1185">Reference proteome</keyword>
<reference evidence="10 11" key="1">
    <citation type="submission" date="2019-04" db="EMBL/GenBank/DDBJ databases">
        <title>Mesorhizobium composti sp. nov., isolated from compost.</title>
        <authorList>
            <person name="Lin S.-Y."/>
            <person name="Hameed A."/>
            <person name="Hsieh Y.-T."/>
            <person name="Young C.-C."/>
        </authorList>
    </citation>
    <scope>NUCLEOTIDE SEQUENCE [LARGE SCALE GENOMIC DNA]</scope>
    <source>
        <strain evidence="10 11">CC-YTH430</strain>
    </source>
</reference>
<organism evidence="10 11">
    <name type="scientific">Ollibium composti</name>
    <dbReference type="NCBI Taxonomy" id="2675109"/>
    <lineage>
        <taxon>Bacteria</taxon>
        <taxon>Pseudomonadati</taxon>
        <taxon>Pseudomonadota</taxon>
        <taxon>Alphaproteobacteria</taxon>
        <taxon>Hyphomicrobiales</taxon>
        <taxon>Phyllobacteriaceae</taxon>
        <taxon>Ollibium</taxon>
    </lineage>
</organism>
<dbReference type="InterPro" id="IPR008147">
    <property type="entry name" value="Gln_synt_N"/>
</dbReference>
<accession>A0ABY2Q4Q0</accession>
<dbReference type="SUPFAM" id="SSF55931">
    <property type="entry name" value="Glutamine synthetase/guanido kinase"/>
    <property type="match status" value="1"/>
</dbReference>
<sequence>MFLKITIFGSWCHLVIFLSVMLAFAAVASSSGGWMTIERETIITVCCSDIAGQVRGKGFPASDLDNRRRFGVGWTPTNIMINCFGRIPATPFGAEGDLMLVPSPDGDITLDYGDGGAVERIVLGDILSMSGQPWDCCLRSLLKRALRTLKEETGLGLLASFEHEFWLDGGEERPGDSYAASTLRGIEPFIGDFVGALRANAIPPDTFLPEFGPRQYEITVDPAEGLFAADQAVKLREIGRSVARRHGYHLSFSPVVTRGIVGNGVHIHFSLIDAAGKPVAYDPTKPGGLSAVGASFAAGILRHARALCAVTAPSVISYERLKPHSWSAYYANLADRDREALLRICPYPEVEGVDVAKRYNLEFRGADATASPYLQLAMLVFAGLAGIRDSLPAPFISSGDPGTLSDDERAQRGIADLPRSLGEALDALEADADAMAWLGPTLAKAYLMHKRGEMTMAADKDIDELCRIYAGAY</sequence>
<comment type="similarity">
    <text evidence="7 8">Belongs to the glutamine synthetase family.</text>
</comment>
<feature type="domain" description="GS catalytic" evidence="9">
    <location>
        <begin position="138"/>
        <end position="473"/>
    </location>
</feature>
<dbReference type="Pfam" id="PF16952">
    <property type="entry name" value="Gln-synt_N_2"/>
    <property type="match status" value="1"/>
</dbReference>
<dbReference type="PANTHER" id="PTHR43785">
    <property type="entry name" value="GAMMA-GLUTAMYLPUTRESCINE SYNTHETASE"/>
    <property type="match status" value="1"/>
</dbReference>
<dbReference type="InterPro" id="IPR014746">
    <property type="entry name" value="Gln_synth/guanido_kin_cat_dom"/>
</dbReference>
<evidence type="ECO:0000256" key="5">
    <source>
        <dbReference type="ARBA" id="ARBA00022840"/>
    </source>
</evidence>
<evidence type="ECO:0000256" key="2">
    <source>
        <dbReference type="ARBA" id="ARBA00003117"/>
    </source>
</evidence>
<evidence type="ECO:0000256" key="3">
    <source>
        <dbReference type="ARBA" id="ARBA00022598"/>
    </source>
</evidence>
<evidence type="ECO:0000313" key="11">
    <source>
        <dbReference type="Proteomes" id="UP000306441"/>
    </source>
</evidence>
<name>A0ABY2Q4Q0_9HYPH</name>
<protein>
    <submittedName>
        <fullName evidence="10">Glutamine synthetase</fullName>
    </submittedName>
</protein>
<evidence type="ECO:0000256" key="7">
    <source>
        <dbReference type="PROSITE-ProRule" id="PRU01331"/>
    </source>
</evidence>
<dbReference type="InterPro" id="IPR008146">
    <property type="entry name" value="Gln_synth_cat_dom"/>
</dbReference>
<evidence type="ECO:0000256" key="6">
    <source>
        <dbReference type="ARBA" id="ARBA00023231"/>
    </source>
</evidence>
<comment type="caution">
    <text evidence="10">The sequence shown here is derived from an EMBL/GenBank/DDBJ whole genome shotgun (WGS) entry which is preliminary data.</text>
</comment>
<comment type="cofactor">
    <cofactor evidence="1">
        <name>Mg(2+)</name>
        <dbReference type="ChEBI" id="CHEBI:18420"/>
    </cofactor>
</comment>
<keyword evidence="3" id="KW-0436">Ligase</keyword>
<comment type="function">
    <text evidence="2">Catalyzes the ATP-dependent biosynthesis of glutamine from glutamate and ammonia.</text>
</comment>
<dbReference type="Proteomes" id="UP000306441">
    <property type="component" value="Unassembled WGS sequence"/>
</dbReference>
<dbReference type="SMART" id="SM01230">
    <property type="entry name" value="Gln-synt_C"/>
    <property type="match status" value="1"/>
</dbReference>
<keyword evidence="6" id="KW-0535">Nitrogen fixation</keyword>
<keyword evidence="5" id="KW-0067">ATP-binding</keyword>
<dbReference type="EMBL" id="SSNY01000009">
    <property type="protein sequence ID" value="THF55961.1"/>
    <property type="molecule type" value="Genomic_DNA"/>
</dbReference>
<dbReference type="Pfam" id="PF00120">
    <property type="entry name" value="Gln-synt_C"/>
    <property type="match status" value="1"/>
</dbReference>
<dbReference type="Gene3D" id="3.10.20.70">
    <property type="entry name" value="Glutamine synthetase, N-terminal domain"/>
    <property type="match status" value="1"/>
</dbReference>
<dbReference type="PANTHER" id="PTHR43785:SF12">
    <property type="entry name" value="TYPE-1 GLUTAMINE SYNTHETASE 2"/>
    <property type="match status" value="1"/>
</dbReference>
<evidence type="ECO:0000259" key="9">
    <source>
        <dbReference type="PROSITE" id="PS51987"/>
    </source>
</evidence>
<keyword evidence="4" id="KW-0547">Nucleotide-binding</keyword>
<evidence type="ECO:0000313" key="10">
    <source>
        <dbReference type="EMBL" id="THF55961.1"/>
    </source>
</evidence>
<dbReference type="Gene3D" id="3.30.590.10">
    <property type="entry name" value="Glutamine synthetase/guanido kinase, catalytic domain"/>
    <property type="match status" value="1"/>
</dbReference>